<reference evidence="1 2" key="1">
    <citation type="submission" date="2016-10" db="EMBL/GenBank/DDBJ databases">
        <authorList>
            <person name="de Groot N.N."/>
        </authorList>
    </citation>
    <scope>NUCLEOTIDE SEQUENCE [LARGE SCALE GENOMIC DNA]</scope>
    <source>
        <strain evidence="1 2">CGMCC 4.5727</strain>
    </source>
</reference>
<keyword evidence="2" id="KW-1185">Reference proteome</keyword>
<proteinExistence type="predicted"/>
<evidence type="ECO:0000313" key="1">
    <source>
        <dbReference type="EMBL" id="SDL08898.1"/>
    </source>
</evidence>
<gene>
    <name evidence="1" type="ORF">SAMN05421806_11831</name>
</gene>
<protein>
    <recommendedName>
        <fullName evidence="3">ACT domain-containing protein</fullName>
    </recommendedName>
</protein>
<name>A0A1G9H7B4_9ACTN</name>
<dbReference type="EMBL" id="FNFF01000018">
    <property type="protein sequence ID" value="SDL08898.1"/>
    <property type="molecule type" value="Genomic_DNA"/>
</dbReference>
<organism evidence="1 2">
    <name type="scientific">Streptomyces indicus</name>
    <dbReference type="NCBI Taxonomy" id="417292"/>
    <lineage>
        <taxon>Bacteria</taxon>
        <taxon>Bacillati</taxon>
        <taxon>Actinomycetota</taxon>
        <taxon>Actinomycetes</taxon>
        <taxon>Kitasatosporales</taxon>
        <taxon>Streptomycetaceae</taxon>
        <taxon>Streptomyces</taxon>
    </lineage>
</organism>
<sequence>MTPAPLPAARLTVTLRDTREGLGRVVSTLRSVPVRELTYKVAADARAVAEIVLAPADAPRARHRLNRMVDVLAVTESAAPTP</sequence>
<evidence type="ECO:0008006" key="3">
    <source>
        <dbReference type="Google" id="ProtNLM"/>
    </source>
</evidence>
<evidence type="ECO:0000313" key="2">
    <source>
        <dbReference type="Proteomes" id="UP000199155"/>
    </source>
</evidence>
<dbReference type="Proteomes" id="UP000199155">
    <property type="component" value="Unassembled WGS sequence"/>
</dbReference>
<dbReference type="RefSeq" id="WP_093616241.1">
    <property type="nucleotide sequence ID" value="NZ_FNFF01000018.1"/>
</dbReference>
<accession>A0A1G9H7B4</accession>
<dbReference type="AlphaFoldDB" id="A0A1G9H7B4"/>
<dbReference type="OrthoDB" id="4312931at2"/>